<proteinExistence type="inferred from homology"/>
<protein>
    <submittedName>
        <fullName evidence="4">Beta-1,4-mannooligosaccharide/beta-1,4-mannosyl-N-acetylglucosamine phosphorylase</fullName>
    </submittedName>
</protein>
<dbReference type="RefSeq" id="WP_075080306.1">
    <property type="nucleotide sequence ID" value="NZ_BDCO01000002.1"/>
</dbReference>
<accession>A0A146GD73</accession>
<dbReference type="Pfam" id="PF04041">
    <property type="entry name" value="Glyco_hydro_130"/>
    <property type="match status" value="1"/>
</dbReference>
<dbReference type="STRING" id="690879.TSACC_23126"/>
<dbReference type="InterPro" id="IPR007184">
    <property type="entry name" value="Mannoside_phosphorylase"/>
</dbReference>
<sequence length="314" mass="34920">MLNATQILQRHPANPIITPAHMPQAAVVFNPSPAWYRGRTVLLLSAYEWSWPEIKRARGGWVAMSDDGVHFEIGAEPLIDLIDAPAPFDKLNCTLIDARITQIENRYYINSPVYQDGEGPFTLLGVTEDFQSYQPIEIVAAPVNRVPSVFPEKIGGKYYRLERPGHDAGASIWLSSSPDLVHWGCYRPVLKPGYSIWNITKIGPTPPIRTPEGWLVIMHGVWAWQAGASHYHIGAFLLDLEEPWRVIGKTQSWLLAPEEDYETRGTVNDVVFPCGALADLEADELRVYYGAADTRVGLATGSLSAVVEACRKGR</sequence>
<keyword evidence="5" id="KW-1185">Reference proteome</keyword>
<dbReference type="GO" id="GO:0016757">
    <property type="term" value="F:glycosyltransferase activity"/>
    <property type="evidence" value="ECO:0007669"/>
    <property type="project" value="UniProtKB-KW"/>
</dbReference>
<dbReference type="PANTHER" id="PTHR34106">
    <property type="entry name" value="GLYCOSIDASE"/>
    <property type="match status" value="1"/>
</dbReference>
<reference evidence="5" key="1">
    <citation type="journal article" date="2017" name="Genome Announc.">
        <title>Draft Genome Sequence of Terrimicrobium sacchariphilum NM-5T, a Facultative Anaerobic Soil Bacterium of the Class Spartobacteria.</title>
        <authorList>
            <person name="Qiu Y.L."/>
            <person name="Tourlousse D.M."/>
            <person name="Matsuura N."/>
            <person name="Ohashi A."/>
            <person name="Sekiguchi Y."/>
        </authorList>
    </citation>
    <scope>NUCLEOTIDE SEQUENCE [LARGE SCALE GENOMIC DNA]</scope>
    <source>
        <strain evidence="5">NM-5</strain>
    </source>
</reference>
<comment type="similarity">
    <text evidence="3">Belongs to the glycosyl hydrolase 130 family.</text>
</comment>
<evidence type="ECO:0000256" key="3">
    <source>
        <dbReference type="ARBA" id="ARBA00024356"/>
    </source>
</evidence>
<name>A0A146GD73_TERSA</name>
<dbReference type="InterPro" id="IPR023296">
    <property type="entry name" value="Glyco_hydro_beta-prop_sf"/>
</dbReference>
<comment type="caution">
    <text evidence="4">The sequence shown here is derived from an EMBL/GenBank/DDBJ whole genome shotgun (WGS) entry which is preliminary data.</text>
</comment>
<dbReference type="AlphaFoldDB" id="A0A146GD73"/>
<dbReference type="PANTHER" id="PTHR34106:SF5">
    <property type="entry name" value="GLYCOSIDASE"/>
    <property type="match status" value="1"/>
</dbReference>
<evidence type="ECO:0000256" key="1">
    <source>
        <dbReference type="ARBA" id="ARBA00022676"/>
    </source>
</evidence>
<dbReference type="EMBL" id="BDCO01000002">
    <property type="protein sequence ID" value="GAT34694.1"/>
    <property type="molecule type" value="Genomic_DNA"/>
</dbReference>
<dbReference type="CDD" id="cd08993">
    <property type="entry name" value="GH130"/>
    <property type="match status" value="1"/>
</dbReference>
<dbReference type="SUPFAM" id="SSF75005">
    <property type="entry name" value="Arabinanase/levansucrase/invertase"/>
    <property type="match status" value="1"/>
</dbReference>
<dbReference type="InParanoid" id="A0A146GD73"/>
<dbReference type="Proteomes" id="UP000076023">
    <property type="component" value="Unassembled WGS sequence"/>
</dbReference>
<gene>
    <name evidence="4" type="ORF">TSACC_23126</name>
</gene>
<keyword evidence="1" id="KW-0328">Glycosyltransferase</keyword>
<evidence type="ECO:0000313" key="5">
    <source>
        <dbReference type="Proteomes" id="UP000076023"/>
    </source>
</evidence>
<organism evidence="4 5">
    <name type="scientific">Terrimicrobium sacchariphilum</name>
    <dbReference type="NCBI Taxonomy" id="690879"/>
    <lineage>
        <taxon>Bacteria</taxon>
        <taxon>Pseudomonadati</taxon>
        <taxon>Verrucomicrobiota</taxon>
        <taxon>Terrimicrobiia</taxon>
        <taxon>Terrimicrobiales</taxon>
        <taxon>Terrimicrobiaceae</taxon>
        <taxon>Terrimicrobium</taxon>
    </lineage>
</organism>
<keyword evidence="2" id="KW-0808">Transferase</keyword>
<evidence type="ECO:0000256" key="2">
    <source>
        <dbReference type="ARBA" id="ARBA00022679"/>
    </source>
</evidence>
<dbReference type="Gene3D" id="2.115.10.20">
    <property type="entry name" value="Glycosyl hydrolase domain, family 43"/>
    <property type="match status" value="1"/>
</dbReference>
<dbReference type="PIRSF" id="PIRSF016202">
    <property type="entry name" value="PH1107"/>
    <property type="match status" value="1"/>
</dbReference>
<evidence type="ECO:0000313" key="4">
    <source>
        <dbReference type="EMBL" id="GAT34694.1"/>
    </source>
</evidence>